<accession>A0ABV1WWS0</accession>
<evidence type="ECO:0000313" key="2">
    <source>
        <dbReference type="EMBL" id="MER7181162.1"/>
    </source>
</evidence>
<feature type="region of interest" description="Disordered" evidence="1">
    <location>
        <begin position="1"/>
        <end position="32"/>
    </location>
</feature>
<dbReference type="Proteomes" id="UP001474181">
    <property type="component" value="Unassembled WGS sequence"/>
</dbReference>
<proteinExistence type="predicted"/>
<protein>
    <submittedName>
        <fullName evidence="2">EspF repeat-containing protein</fullName>
    </submittedName>
</protein>
<organism evidence="2 3">
    <name type="scientific">Streptomyces hyaluromycini</name>
    <dbReference type="NCBI Taxonomy" id="1377993"/>
    <lineage>
        <taxon>Bacteria</taxon>
        <taxon>Bacillati</taxon>
        <taxon>Actinomycetota</taxon>
        <taxon>Actinomycetes</taxon>
        <taxon>Kitasatosporales</taxon>
        <taxon>Streptomycetaceae</taxon>
        <taxon>Streptomyces</taxon>
    </lineage>
</organism>
<dbReference type="EMBL" id="JBEPEK010000105">
    <property type="protein sequence ID" value="MER7181162.1"/>
    <property type="molecule type" value="Genomic_DNA"/>
</dbReference>
<gene>
    <name evidence="2" type="ORF">ABT404_17055</name>
</gene>
<comment type="caution">
    <text evidence="2">The sequence shown here is derived from an EMBL/GenBank/DDBJ whole genome shotgun (WGS) entry which is preliminary data.</text>
</comment>
<dbReference type="Pfam" id="PF04806">
    <property type="entry name" value="EspF"/>
    <property type="match status" value="1"/>
</dbReference>
<evidence type="ECO:0000256" key="1">
    <source>
        <dbReference type="SAM" id="MobiDB-lite"/>
    </source>
</evidence>
<name>A0ABV1WWS0_9ACTN</name>
<keyword evidence="3" id="KW-1185">Reference proteome</keyword>
<reference evidence="2 3" key="1">
    <citation type="submission" date="2024-06" db="EMBL/GenBank/DDBJ databases">
        <title>The Natural Products Discovery Center: Release of the First 8490 Sequenced Strains for Exploring Actinobacteria Biosynthetic Diversity.</title>
        <authorList>
            <person name="Kalkreuter E."/>
            <person name="Kautsar S.A."/>
            <person name="Yang D."/>
            <person name="Bader C.D."/>
            <person name="Teijaro C.N."/>
            <person name="Fluegel L."/>
            <person name="Davis C.M."/>
            <person name="Simpson J.R."/>
            <person name="Lauterbach L."/>
            <person name="Steele A.D."/>
            <person name="Gui C."/>
            <person name="Meng S."/>
            <person name="Li G."/>
            <person name="Viehrig K."/>
            <person name="Ye F."/>
            <person name="Su P."/>
            <person name="Kiefer A.F."/>
            <person name="Nichols A."/>
            <person name="Cepeda A.J."/>
            <person name="Yan W."/>
            <person name="Fan B."/>
            <person name="Jiang Y."/>
            <person name="Adhikari A."/>
            <person name="Zheng C.-J."/>
            <person name="Schuster L."/>
            <person name="Cowan T.M."/>
            <person name="Smanski M.J."/>
            <person name="Chevrette M.G."/>
            <person name="De Carvalho L.P.S."/>
            <person name="Shen B."/>
        </authorList>
    </citation>
    <scope>NUCLEOTIDE SEQUENCE [LARGE SCALE GENOMIC DNA]</scope>
    <source>
        <strain evidence="2 3">NPDC000234</strain>
    </source>
</reference>
<evidence type="ECO:0000313" key="3">
    <source>
        <dbReference type="Proteomes" id="UP001474181"/>
    </source>
</evidence>
<sequence length="32" mass="3665">MSRVIRRAPNWASSRPPLRTKCSRPRGDEAGR</sequence>
<dbReference type="InterPro" id="IPR006891">
    <property type="entry name" value="T3SS_EspF"/>
</dbReference>